<sequence>MTTVPSLARDAHHRIIEMILAGALKPGDALQEASLGEVLGMSRTPVREAIKRIESEGLAVTEGRFTRVRRLGAAEIEEIFFLRLELEPACARAAAATPPSDTAEVERRVRALMHDGLEAEPDDVQWHIDNDLHEMIARAGGNRTVADVIAGLQRRTCIFDHTQVPERFLKGCQEHLQILEAIRLGDGAAAEAAMALHLAHARDAILARLQKIQTQPQGPS</sequence>
<dbReference type="Pfam" id="PF07729">
    <property type="entry name" value="FCD"/>
    <property type="match status" value="1"/>
</dbReference>
<comment type="caution">
    <text evidence="5">The sequence shown here is derived from an EMBL/GenBank/DDBJ whole genome shotgun (WGS) entry which is preliminary data.</text>
</comment>
<accession>A0ABV2DIC3</accession>
<dbReference type="PANTHER" id="PTHR43537:SF24">
    <property type="entry name" value="GLUCONATE OPERON TRANSCRIPTIONAL REPRESSOR"/>
    <property type="match status" value="1"/>
</dbReference>
<dbReference type="SUPFAM" id="SSF48008">
    <property type="entry name" value="GntR ligand-binding domain-like"/>
    <property type="match status" value="1"/>
</dbReference>
<organism evidence="5 6">
    <name type="scientific">Mesorhizobium shangrilense</name>
    <dbReference type="NCBI Taxonomy" id="460060"/>
    <lineage>
        <taxon>Bacteria</taxon>
        <taxon>Pseudomonadati</taxon>
        <taxon>Pseudomonadota</taxon>
        <taxon>Alphaproteobacteria</taxon>
        <taxon>Hyphomicrobiales</taxon>
        <taxon>Phyllobacteriaceae</taxon>
        <taxon>Mesorhizobium</taxon>
    </lineage>
</organism>
<dbReference type="Gene3D" id="1.10.10.10">
    <property type="entry name" value="Winged helix-like DNA-binding domain superfamily/Winged helix DNA-binding domain"/>
    <property type="match status" value="1"/>
</dbReference>
<dbReference type="InterPro" id="IPR036388">
    <property type="entry name" value="WH-like_DNA-bd_sf"/>
</dbReference>
<gene>
    <name evidence="5" type="ORF">ABVQ20_22815</name>
</gene>
<dbReference type="Gene3D" id="1.20.120.530">
    <property type="entry name" value="GntR ligand-binding domain-like"/>
    <property type="match status" value="1"/>
</dbReference>
<keyword evidence="1" id="KW-0805">Transcription regulation</keyword>
<dbReference type="PROSITE" id="PS50949">
    <property type="entry name" value="HTH_GNTR"/>
    <property type="match status" value="1"/>
</dbReference>
<evidence type="ECO:0000256" key="1">
    <source>
        <dbReference type="ARBA" id="ARBA00023015"/>
    </source>
</evidence>
<keyword evidence="2" id="KW-0238">DNA-binding</keyword>
<dbReference type="SMART" id="SM00345">
    <property type="entry name" value="HTH_GNTR"/>
    <property type="match status" value="1"/>
</dbReference>
<reference evidence="5 6" key="1">
    <citation type="submission" date="2024-06" db="EMBL/GenBank/DDBJ databases">
        <authorList>
            <person name="Kim D.-U."/>
        </authorList>
    </citation>
    <scope>NUCLEOTIDE SEQUENCE [LARGE SCALE GENOMIC DNA]</scope>
    <source>
        <strain evidence="5 6">KACC15460</strain>
    </source>
</reference>
<evidence type="ECO:0000256" key="2">
    <source>
        <dbReference type="ARBA" id="ARBA00023125"/>
    </source>
</evidence>
<dbReference type="Proteomes" id="UP001548832">
    <property type="component" value="Unassembled WGS sequence"/>
</dbReference>
<evidence type="ECO:0000259" key="4">
    <source>
        <dbReference type="PROSITE" id="PS50949"/>
    </source>
</evidence>
<dbReference type="EMBL" id="JBEWSZ010000001">
    <property type="protein sequence ID" value="MET2829811.1"/>
    <property type="molecule type" value="Genomic_DNA"/>
</dbReference>
<name>A0ABV2DIC3_9HYPH</name>
<dbReference type="InterPro" id="IPR008920">
    <property type="entry name" value="TF_FadR/GntR_C"/>
</dbReference>
<dbReference type="RefSeq" id="WP_354461728.1">
    <property type="nucleotide sequence ID" value="NZ_JBEWSZ010000001.1"/>
</dbReference>
<proteinExistence type="predicted"/>
<dbReference type="PANTHER" id="PTHR43537">
    <property type="entry name" value="TRANSCRIPTIONAL REGULATOR, GNTR FAMILY"/>
    <property type="match status" value="1"/>
</dbReference>
<evidence type="ECO:0000313" key="5">
    <source>
        <dbReference type="EMBL" id="MET2829811.1"/>
    </source>
</evidence>
<dbReference type="InterPro" id="IPR011711">
    <property type="entry name" value="GntR_C"/>
</dbReference>
<dbReference type="InterPro" id="IPR000524">
    <property type="entry name" value="Tscrpt_reg_HTH_GntR"/>
</dbReference>
<dbReference type="SMART" id="SM00895">
    <property type="entry name" value="FCD"/>
    <property type="match status" value="1"/>
</dbReference>
<evidence type="ECO:0000256" key="3">
    <source>
        <dbReference type="ARBA" id="ARBA00023163"/>
    </source>
</evidence>
<keyword evidence="6" id="KW-1185">Reference proteome</keyword>
<dbReference type="InterPro" id="IPR036390">
    <property type="entry name" value="WH_DNA-bd_sf"/>
</dbReference>
<feature type="domain" description="HTH gntR-type" evidence="4">
    <location>
        <begin position="5"/>
        <end position="71"/>
    </location>
</feature>
<dbReference type="SUPFAM" id="SSF46785">
    <property type="entry name" value="Winged helix' DNA-binding domain"/>
    <property type="match status" value="1"/>
</dbReference>
<keyword evidence="3" id="KW-0804">Transcription</keyword>
<protein>
    <submittedName>
        <fullName evidence="5">GntR family transcriptional regulator</fullName>
    </submittedName>
</protein>
<dbReference type="Pfam" id="PF00392">
    <property type="entry name" value="GntR"/>
    <property type="match status" value="1"/>
</dbReference>
<evidence type="ECO:0000313" key="6">
    <source>
        <dbReference type="Proteomes" id="UP001548832"/>
    </source>
</evidence>